<dbReference type="AlphaFoldDB" id="A0A183HMH1"/>
<evidence type="ECO:0000313" key="3">
    <source>
        <dbReference type="Proteomes" id="UP000267606"/>
    </source>
</evidence>
<gene>
    <name evidence="2" type="ORF">OFLC_LOCUS8684</name>
</gene>
<dbReference type="STRING" id="387005.A0A183HMH1"/>
<feature type="compositionally biased region" description="Basic and acidic residues" evidence="1">
    <location>
        <begin position="1"/>
        <end position="18"/>
    </location>
</feature>
<evidence type="ECO:0000256" key="1">
    <source>
        <dbReference type="SAM" id="MobiDB-lite"/>
    </source>
</evidence>
<feature type="region of interest" description="Disordered" evidence="1">
    <location>
        <begin position="1"/>
        <end position="22"/>
    </location>
</feature>
<dbReference type="Proteomes" id="UP000267606">
    <property type="component" value="Unassembled WGS sequence"/>
</dbReference>
<reference evidence="4" key="1">
    <citation type="submission" date="2016-06" db="UniProtKB">
        <authorList>
            <consortium name="WormBaseParasite"/>
        </authorList>
    </citation>
    <scope>IDENTIFICATION</scope>
</reference>
<reference evidence="2 3" key="2">
    <citation type="submission" date="2018-11" db="EMBL/GenBank/DDBJ databases">
        <authorList>
            <consortium name="Pathogen Informatics"/>
        </authorList>
    </citation>
    <scope>NUCLEOTIDE SEQUENCE [LARGE SCALE GENOMIC DNA]</scope>
</reference>
<dbReference type="EMBL" id="UZAJ01010024">
    <property type="protein sequence ID" value="VDO56885.1"/>
    <property type="molecule type" value="Genomic_DNA"/>
</dbReference>
<dbReference type="Gene3D" id="3.90.190.10">
    <property type="entry name" value="Protein tyrosine phosphatase superfamily"/>
    <property type="match status" value="1"/>
</dbReference>
<organism evidence="4">
    <name type="scientific">Onchocerca flexuosa</name>
    <dbReference type="NCBI Taxonomy" id="387005"/>
    <lineage>
        <taxon>Eukaryota</taxon>
        <taxon>Metazoa</taxon>
        <taxon>Ecdysozoa</taxon>
        <taxon>Nematoda</taxon>
        <taxon>Chromadorea</taxon>
        <taxon>Rhabditida</taxon>
        <taxon>Spirurina</taxon>
        <taxon>Spiruromorpha</taxon>
        <taxon>Filarioidea</taxon>
        <taxon>Onchocercidae</taxon>
        <taxon>Onchocerca</taxon>
    </lineage>
</organism>
<dbReference type="WBParaSite" id="OFLC_0000868201-mRNA-1">
    <property type="protein sequence ID" value="OFLC_0000868201-mRNA-1"/>
    <property type="gene ID" value="OFLC_0000868201"/>
</dbReference>
<accession>A0A183HMH1</accession>
<keyword evidence="3" id="KW-1185">Reference proteome</keyword>
<dbReference type="InterPro" id="IPR029021">
    <property type="entry name" value="Prot-tyrosine_phosphatase-like"/>
</dbReference>
<sequence length="102" mass="12351">MKQRPSRVDKCQRAEKRQQKLHRIAPNQRRLPDRWIDYDPVGKDMTGTRFVAFKTPLRHDYFLNRSNEFDIQNIFETKNLIDMISFLICILECTKKVIKLRK</sequence>
<name>A0A183HMH1_9BILA</name>
<evidence type="ECO:0000313" key="4">
    <source>
        <dbReference type="WBParaSite" id="OFLC_0000868201-mRNA-1"/>
    </source>
</evidence>
<proteinExistence type="predicted"/>
<evidence type="ECO:0000313" key="2">
    <source>
        <dbReference type="EMBL" id="VDO56885.1"/>
    </source>
</evidence>
<protein>
    <submittedName>
        <fullName evidence="2 4">Uncharacterized protein</fullName>
    </submittedName>
</protein>